<sequence>MAYKHFEFIEKHAAVLGIFTAIMVSFGGLAEITPLFMEAHTVKAPPGVKPYDPLRLAGRDVYVREGCYLCHSQMIRALRFETQRYGHFSTAEESVYDRPFQWGSKRTGPDLARVGGKYSDQWQRMHLLNPRSVVPQSNMPGYPWLEHNTIDGADIQARMRVLRKLGDPYSDADIAGAPAAVKGKTEMDALIAYLQGLGIDNEPHPLTVADTGKAGTP</sequence>
<feature type="domain" description="Cytochrome c" evidence="6">
    <location>
        <begin position="53"/>
        <end position="198"/>
    </location>
</feature>
<reference evidence="8" key="1">
    <citation type="submission" date="2016-10" db="EMBL/GenBank/DDBJ databases">
        <authorList>
            <person name="Varghese N."/>
            <person name="Submissions S."/>
        </authorList>
    </citation>
    <scope>NUCLEOTIDE SEQUENCE [LARGE SCALE GENOMIC DNA]</scope>
    <source>
        <strain evidence="8">MO64</strain>
    </source>
</reference>
<dbReference type="InterPro" id="IPR036909">
    <property type="entry name" value="Cyt_c-like_dom_sf"/>
</dbReference>
<dbReference type="Gene3D" id="6.10.250.2250">
    <property type="match status" value="1"/>
</dbReference>
<dbReference type="SUPFAM" id="SSF46626">
    <property type="entry name" value="Cytochrome c"/>
    <property type="match status" value="1"/>
</dbReference>
<protein>
    <submittedName>
        <fullName evidence="7">Cytochrome c oxidase cbb3-type subunit 2</fullName>
    </submittedName>
</protein>
<dbReference type="GO" id="GO:0009055">
    <property type="term" value="F:electron transfer activity"/>
    <property type="evidence" value="ECO:0007669"/>
    <property type="project" value="InterPro"/>
</dbReference>
<keyword evidence="1 4" id="KW-0349">Heme</keyword>
<feature type="transmembrane region" description="Helical" evidence="5">
    <location>
        <begin position="12"/>
        <end position="30"/>
    </location>
</feature>
<keyword evidence="5" id="KW-0472">Membrane</keyword>
<dbReference type="EMBL" id="FOSR01000003">
    <property type="protein sequence ID" value="SFK46248.1"/>
    <property type="molecule type" value="Genomic_DNA"/>
</dbReference>
<dbReference type="Pfam" id="PF02433">
    <property type="entry name" value="FixO"/>
    <property type="match status" value="1"/>
</dbReference>
<dbReference type="NCBIfam" id="TIGR00781">
    <property type="entry name" value="ccoO"/>
    <property type="match status" value="1"/>
</dbReference>
<evidence type="ECO:0000313" key="7">
    <source>
        <dbReference type="EMBL" id="SFK46248.1"/>
    </source>
</evidence>
<dbReference type="GO" id="GO:0020037">
    <property type="term" value="F:heme binding"/>
    <property type="evidence" value="ECO:0007669"/>
    <property type="project" value="InterPro"/>
</dbReference>
<evidence type="ECO:0000256" key="5">
    <source>
        <dbReference type="SAM" id="Phobius"/>
    </source>
</evidence>
<dbReference type="RefSeq" id="WP_008207499.1">
    <property type="nucleotide sequence ID" value="NZ_FOSR01000003.1"/>
</dbReference>
<dbReference type="InterPro" id="IPR009056">
    <property type="entry name" value="Cyt_c-like_dom"/>
</dbReference>
<dbReference type="AlphaFoldDB" id="A0A1I3ZQG2"/>
<evidence type="ECO:0000256" key="1">
    <source>
        <dbReference type="ARBA" id="ARBA00022617"/>
    </source>
</evidence>
<dbReference type="InterPro" id="IPR003468">
    <property type="entry name" value="Cyt_c_oxidase_monohaem-su/FixO"/>
</dbReference>
<keyword evidence="2 4" id="KW-0479">Metal-binding</keyword>
<evidence type="ECO:0000256" key="4">
    <source>
        <dbReference type="PROSITE-ProRule" id="PRU00433"/>
    </source>
</evidence>
<dbReference type="NCBIfam" id="NF011055">
    <property type="entry name" value="PRK14487.1"/>
    <property type="match status" value="1"/>
</dbReference>
<keyword evidence="5" id="KW-0812">Transmembrane</keyword>
<evidence type="ECO:0000259" key="6">
    <source>
        <dbReference type="PROSITE" id="PS51007"/>
    </source>
</evidence>
<dbReference type="GO" id="GO:0046872">
    <property type="term" value="F:metal ion binding"/>
    <property type="evidence" value="ECO:0007669"/>
    <property type="project" value="UniProtKB-KW"/>
</dbReference>
<evidence type="ECO:0000256" key="3">
    <source>
        <dbReference type="ARBA" id="ARBA00023004"/>
    </source>
</evidence>
<dbReference type="PROSITE" id="PS51007">
    <property type="entry name" value="CYTC"/>
    <property type="match status" value="1"/>
</dbReference>
<accession>A0A1I3ZQG2</accession>
<gene>
    <name evidence="7" type="ORF">SAMN05192579_10355</name>
</gene>
<evidence type="ECO:0000256" key="2">
    <source>
        <dbReference type="ARBA" id="ARBA00022723"/>
    </source>
</evidence>
<keyword evidence="3 4" id="KW-0408">Iron</keyword>
<dbReference type="Gene3D" id="1.10.760.10">
    <property type="entry name" value="Cytochrome c-like domain"/>
    <property type="match status" value="1"/>
</dbReference>
<keyword evidence="8" id="KW-1185">Reference proteome</keyword>
<keyword evidence="5" id="KW-1133">Transmembrane helix</keyword>
<evidence type="ECO:0000313" key="8">
    <source>
        <dbReference type="Proteomes" id="UP000198725"/>
    </source>
</evidence>
<name>A0A1I3ZQG2_9GAMM</name>
<proteinExistence type="predicted"/>
<dbReference type="FunFam" id="1.10.760.10:FF:000003">
    <property type="entry name" value="Cbb3-type cytochrome c oxidase subunit II"/>
    <property type="match status" value="1"/>
</dbReference>
<dbReference type="Proteomes" id="UP000198725">
    <property type="component" value="Unassembled WGS sequence"/>
</dbReference>
<organism evidence="7 8">
    <name type="scientific">Rhodanobacter glycinis</name>
    <dbReference type="NCBI Taxonomy" id="582702"/>
    <lineage>
        <taxon>Bacteria</taxon>
        <taxon>Pseudomonadati</taxon>
        <taxon>Pseudomonadota</taxon>
        <taxon>Gammaproteobacteria</taxon>
        <taxon>Lysobacterales</taxon>
        <taxon>Rhodanobacteraceae</taxon>
        <taxon>Rhodanobacter</taxon>
    </lineage>
</organism>